<dbReference type="InterPro" id="IPR035979">
    <property type="entry name" value="RBD_domain_sf"/>
</dbReference>
<dbReference type="GO" id="GO:0006397">
    <property type="term" value="P:mRNA processing"/>
    <property type="evidence" value="ECO:0007669"/>
    <property type="project" value="UniProtKB-KW"/>
</dbReference>
<dbReference type="Gene3D" id="3.30.70.330">
    <property type="match status" value="1"/>
</dbReference>
<evidence type="ECO:0000313" key="5">
    <source>
        <dbReference type="Proteomes" id="UP001324115"/>
    </source>
</evidence>
<dbReference type="EMBL" id="JAXUIC010000008">
    <property type="protein sequence ID" value="KAK4576173.1"/>
    <property type="molecule type" value="Genomic_DNA"/>
</dbReference>
<dbReference type="AlphaFoldDB" id="A0AAN7IJT5"/>
<keyword evidence="5" id="KW-1185">Reference proteome</keyword>
<keyword evidence="1" id="KW-0507">mRNA processing</keyword>
<keyword evidence="2" id="KW-0694">RNA-binding</keyword>
<evidence type="ECO:0000313" key="4">
    <source>
        <dbReference type="EMBL" id="KAK4576173.1"/>
    </source>
</evidence>
<evidence type="ECO:0008006" key="6">
    <source>
        <dbReference type="Google" id="ProtNLM"/>
    </source>
</evidence>
<feature type="compositionally biased region" description="Low complexity" evidence="3">
    <location>
        <begin position="12"/>
        <end position="62"/>
    </location>
</feature>
<gene>
    <name evidence="4" type="ORF">RGQ29_026925</name>
</gene>
<dbReference type="GO" id="GO:0003729">
    <property type="term" value="F:mRNA binding"/>
    <property type="evidence" value="ECO:0007669"/>
    <property type="project" value="InterPro"/>
</dbReference>
<evidence type="ECO:0000256" key="3">
    <source>
        <dbReference type="SAM" id="MobiDB-lite"/>
    </source>
</evidence>
<comment type="caution">
    <text evidence="4">The sequence shown here is derived from an EMBL/GenBank/DDBJ whole genome shotgun (WGS) entry which is preliminary data.</text>
</comment>
<feature type="compositionally biased region" description="Polar residues" evidence="3">
    <location>
        <begin position="1"/>
        <end position="10"/>
    </location>
</feature>
<organism evidence="4 5">
    <name type="scientific">Quercus rubra</name>
    <name type="common">Northern red oak</name>
    <name type="synonym">Quercus borealis</name>
    <dbReference type="NCBI Taxonomy" id="3512"/>
    <lineage>
        <taxon>Eukaryota</taxon>
        <taxon>Viridiplantae</taxon>
        <taxon>Streptophyta</taxon>
        <taxon>Embryophyta</taxon>
        <taxon>Tracheophyta</taxon>
        <taxon>Spermatophyta</taxon>
        <taxon>Magnoliopsida</taxon>
        <taxon>eudicotyledons</taxon>
        <taxon>Gunneridae</taxon>
        <taxon>Pentapetalae</taxon>
        <taxon>rosids</taxon>
        <taxon>fabids</taxon>
        <taxon>Fagales</taxon>
        <taxon>Fagaceae</taxon>
        <taxon>Quercus</taxon>
    </lineage>
</organism>
<dbReference type="Proteomes" id="UP001324115">
    <property type="component" value="Unassembled WGS sequence"/>
</dbReference>
<reference evidence="4 5" key="1">
    <citation type="journal article" date="2023" name="G3 (Bethesda)">
        <title>A haplotype-resolved chromosome-scale genome for Quercus rubra L. provides insights into the genetics of adaptive traits for red oak species.</title>
        <authorList>
            <person name="Kapoor B."/>
            <person name="Jenkins J."/>
            <person name="Schmutz J."/>
            <person name="Zhebentyayeva T."/>
            <person name="Kuelheim C."/>
            <person name="Coggeshall M."/>
            <person name="Heim C."/>
            <person name="Lasky J.R."/>
            <person name="Leites L."/>
            <person name="Islam-Faridi N."/>
            <person name="Romero-Severson J."/>
            <person name="DeLeo V.L."/>
            <person name="Lucas S.M."/>
            <person name="Lazic D."/>
            <person name="Gailing O."/>
            <person name="Carlson J."/>
            <person name="Staton M."/>
        </authorList>
    </citation>
    <scope>NUCLEOTIDE SEQUENCE [LARGE SCALE GENOMIC DNA]</scope>
    <source>
        <strain evidence="4">Pseudo-F2</strain>
    </source>
</reference>
<accession>A0AAN7IJT5</accession>
<evidence type="ECO:0000256" key="1">
    <source>
        <dbReference type="ARBA" id="ARBA00022664"/>
    </source>
</evidence>
<dbReference type="GO" id="GO:0005829">
    <property type="term" value="C:cytosol"/>
    <property type="evidence" value="ECO:0007669"/>
    <property type="project" value="TreeGrafter"/>
</dbReference>
<feature type="region of interest" description="Disordered" evidence="3">
    <location>
        <begin position="1"/>
        <end position="62"/>
    </location>
</feature>
<dbReference type="SUPFAM" id="SSF54928">
    <property type="entry name" value="RNA-binding domain, RBD"/>
    <property type="match status" value="1"/>
</dbReference>
<evidence type="ECO:0000256" key="2">
    <source>
        <dbReference type="ARBA" id="ARBA00022884"/>
    </source>
</evidence>
<dbReference type="InterPro" id="IPR012677">
    <property type="entry name" value="Nucleotide-bd_a/b_plait_sf"/>
</dbReference>
<name>A0AAN7IJT5_QUERU</name>
<protein>
    <recommendedName>
        <fullName evidence="6">RRM domain-containing protein</fullName>
    </recommendedName>
</protein>
<dbReference type="PANTHER" id="PTHR47640">
    <property type="entry name" value="TRNA SELENOCYSTEINE 1-ASSOCIATED PROTEIN 1-RELATED-RELATED"/>
    <property type="match status" value="1"/>
</dbReference>
<dbReference type="PANTHER" id="PTHR47640:SF6">
    <property type="entry name" value="POLYADENYLATE-BINDING PROTEIN RBP45A"/>
    <property type="match status" value="1"/>
</dbReference>
<sequence length="143" mass="16056">MMQQPTSGVVPQQMPSEQQYQQAHAAAAAAAQQQQQQQWMMQQQQQQQVPQQQSGWAQPQQAQAQAQYSAQQTAGSEEICSLWIGDLLPWMEENYLLSCFAHTGEVVSAKVIRNKQTQISDGDGLVEFVIIKTFAFIRESQSL</sequence>
<proteinExistence type="predicted"/>
<dbReference type="InterPro" id="IPR050825">
    <property type="entry name" value="RBM42_RBP45_47-like"/>
</dbReference>